<dbReference type="EMBL" id="JAINUF010000002">
    <property type="protein sequence ID" value="KAJ8376338.1"/>
    <property type="molecule type" value="Genomic_DNA"/>
</dbReference>
<comment type="caution">
    <text evidence="1">The sequence shown here is derived from an EMBL/GenBank/DDBJ whole genome shotgun (WGS) entry which is preliminary data.</text>
</comment>
<gene>
    <name evidence="1" type="ORF">SKAU_G00069180</name>
</gene>
<keyword evidence="2" id="KW-1185">Reference proteome</keyword>
<evidence type="ECO:0000313" key="2">
    <source>
        <dbReference type="Proteomes" id="UP001152622"/>
    </source>
</evidence>
<accession>A0A9Q1JB42</accession>
<name>A0A9Q1JB42_SYNKA</name>
<dbReference type="AlphaFoldDB" id="A0A9Q1JB42"/>
<protein>
    <submittedName>
        <fullName evidence="1">Uncharacterized protein</fullName>
    </submittedName>
</protein>
<proteinExistence type="predicted"/>
<sequence length="85" mass="9509">MPLSITENQHFRHFLSVADSKYLPVCRRTMTSKFPPLAPWDKKNTVPRGHGKPWLGDPLLVPVVSWPALGQLERAENQCSVSGSV</sequence>
<dbReference type="Proteomes" id="UP001152622">
    <property type="component" value="Chromosome 2"/>
</dbReference>
<organism evidence="1 2">
    <name type="scientific">Synaphobranchus kaupii</name>
    <name type="common">Kaup's arrowtooth eel</name>
    <dbReference type="NCBI Taxonomy" id="118154"/>
    <lineage>
        <taxon>Eukaryota</taxon>
        <taxon>Metazoa</taxon>
        <taxon>Chordata</taxon>
        <taxon>Craniata</taxon>
        <taxon>Vertebrata</taxon>
        <taxon>Euteleostomi</taxon>
        <taxon>Actinopterygii</taxon>
        <taxon>Neopterygii</taxon>
        <taxon>Teleostei</taxon>
        <taxon>Anguilliformes</taxon>
        <taxon>Synaphobranchidae</taxon>
        <taxon>Synaphobranchus</taxon>
    </lineage>
</organism>
<reference evidence="1" key="1">
    <citation type="journal article" date="2023" name="Science">
        <title>Genome structures resolve the early diversification of teleost fishes.</title>
        <authorList>
            <person name="Parey E."/>
            <person name="Louis A."/>
            <person name="Montfort J."/>
            <person name="Bouchez O."/>
            <person name="Roques C."/>
            <person name="Iampietro C."/>
            <person name="Lluch J."/>
            <person name="Castinel A."/>
            <person name="Donnadieu C."/>
            <person name="Desvignes T."/>
            <person name="Floi Bucao C."/>
            <person name="Jouanno E."/>
            <person name="Wen M."/>
            <person name="Mejri S."/>
            <person name="Dirks R."/>
            <person name="Jansen H."/>
            <person name="Henkel C."/>
            <person name="Chen W.J."/>
            <person name="Zahm M."/>
            <person name="Cabau C."/>
            <person name="Klopp C."/>
            <person name="Thompson A.W."/>
            <person name="Robinson-Rechavi M."/>
            <person name="Braasch I."/>
            <person name="Lecointre G."/>
            <person name="Bobe J."/>
            <person name="Postlethwait J.H."/>
            <person name="Berthelot C."/>
            <person name="Roest Crollius H."/>
            <person name="Guiguen Y."/>
        </authorList>
    </citation>
    <scope>NUCLEOTIDE SEQUENCE</scope>
    <source>
        <strain evidence="1">WJC10195</strain>
    </source>
</reference>
<evidence type="ECO:0000313" key="1">
    <source>
        <dbReference type="EMBL" id="KAJ8376338.1"/>
    </source>
</evidence>